<dbReference type="AlphaFoldDB" id="A0A668UH65"/>
<evidence type="ECO:0000256" key="3">
    <source>
        <dbReference type="ARBA" id="ARBA00022679"/>
    </source>
</evidence>
<feature type="transmembrane region" description="Helical" evidence="7">
    <location>
        <begin position="12"/>
        <end position="31"/>
    </location>
</feature>
<dbReference type="PANTHER" id="PTHR10912:SF9">
    <property type="entry name" value="ADP-RIBOSYL CYCLASE_CYCLIC ADP-RIBOSE HYDROLASE"/>
    <property type="match status" value="1"/>
</dbReference>
<name>A0A668UH65_OREAU</name>
<keyword evidence="6" id="KW-1015">Disulfide bond</keyword>
<keyword evidence="7" id="KW-0472">Membrane</keyword>
<gene>
    <name evidence="8" type="primary">DNAJC5</name>
</gene>
<proteinExistence type="inferred from homology"/>
<dbReference type="Proteomes" id="UP000472276">
    <property type="component" value="Unassembled WGS sequence"/>
</dbReference>
<keyword evidence="5" id="KW-0520">NAD</keyword>
<dbReference type="GO" id="GO:0016740">
    <property type="term" value="F:transferase activity"/>
    <property type="evidence" value="ECO:0007669"/>
    <property type="project" value="UniProtKB-KW"/>
</dbReference>
<evidence type="ECO:0000256" key="4">
    <source>
        <dbReference type="ARBA" id="ARBA00022801"/>
    </source>
</evidence>
<keyword evidence="7" id="KW-0812">Transmembrane</keyword>
<evidence type="ECO:0000313" key="8">
    <source>
        <dbReference type="Ensembl" id="ENSOABP00000038164.2"/>
    </source>
</evidence>
<protein>
    <recommendedName>
        <fullName evidence="2">ADP-ribosyl cyclase/cyclic ADP-ribose hydrolase</fullName>
        <ecNumber evidence="2">3.2.2.6</ecNumber>
    </recommendedName>
</protein>
<reference evidence="8" key="1">
    <citation type="submission" date="2025-08" db="UniProtKB">
        <authorList>
            <consortium name="Ensembl"/>
        </authorList>
    </citation>
    <scope>IDENTIFICATION</scope>
</reference>
<dbReference type="SUPFAM" id="SSF52309">
    <property type="entry name" value="N-(deoxy)ribosyltransferase-like"/>
    <property type="match status" value="1"/>
</dbReference>
<keyword evidence="7" id="KW-1133">Transmembrane helix</keyword>
<organism evidence="8 9">
    <name type="scientific">Oreochromis aureus</name>
    <name type="common">Israeli tilapia</name>
    <name type="synonym">Chromis aureus</name>
    <dbReference type="NCBI Taxonomy" id="47969"/>
    <lineage>
        <taxon>Eukaryota</taxon>
        <taxon>Metazoa</taxon>
        <taxon>Chordata</taxon>
        <taxon>Craniata</taxon>
        <taxon>Vertebrata</taxon>
        <taxon>Euteleostomi</taxon>
        <taxon>Actinopterygii</taxon>
        <taxon>Neopterygii</taxon>
        <taxon>Teleostei</taxon>
        <taxon>Neoteleostei</taxon>
        <taxon>Acanthomorphata</taxon>
        <taxon>Ovalentaria</taxon>
        <taxon>Cichlomorphae</taxon>
        <taxon>Cichliformes</taxon>
        <taxon>Cichlidae</taxon>
        <taxon>African cichlids</taxon>
        <taxon>Pseudocrenilabrinae</taxon>
        <taxon>Oreochromini</taxon>
        <taxon>Oreochromis</taxon>
    </lineage>
</organism>
<evidence type="ECO:0000256" key="1">
    <source>
        <dbReference type="ARBA" id="ARBA00005406"/>
    </source>
</evidence>
<keyword evidence="4" id="KW-0378">Hydrolase</keyword>
<keyword evidence="3" id="KW-0808">Transferase</keyword>
<dbReference type="Gene3D" id="1.20.82.10">
    <property type="entry name" value="ADP Ribosyl Cyclase, Chain A, domain 1"/>
    <property type="match status" value="1"/>
</dbReference>
<keyword evidence="9" id="KW-1185">Reference proteome</keyword>
<dbReference type="GO" id="GO:0005886">
    <property type="term" value="C:plasma membrane"/>
    <property type="evidence" value="ECO:0007669"/>
    <property type="project" value="TreeGrafter"/>
</dbReference>
<sequence>MVWYKRKENIAGGIIAAVAVTLILGLSLGLTRRQKTIKSTFFSRCEKFKEHDCQKLWDLFEKAHVNKDPCNVPVEAYDPLIAAAPFIPDCKKMMFWSGTKDVVHDLTAKRKDCYFTLEDTLLGSILDGLMWCGKNGKDDTFTTGCPGWSDCENNPVRSFWKCASAAYADAACGDVTAMLSGSTTTPFDPESIFASIEVTRLKAPRVSSLNVVMVLQMNAKSDCTNASLKNLQNQLDPNITYSCKDVAEHRVEQCGSQPQIMCGSCW</sequence>
<dbReference type="Pfam" id="PF02267">
    <property type="entry name" value="Rib_hydrolayse"/>
    <property type="match status" value="1"/>
</dbReference>
<dbReference type="GO" id="GO:0061809">
    <property type="term" value="F:NAD+ nucleosidase activity, cyclic ADP-ribose generating"/>
    <property type="evidence" value="ECO:0007669"/>
    <property type="project" value="UniProtKB-EC"/>
</dbReference>
<dbReference type="EC" id="3.2.2.6" evidence="2"/>
<evidence type="ECO:0000256" key="7">
    <source>
        <dbReference type="SAM" id="Phobius"/>
    </source>
</evidence>
<comment type="similarity">
    <text evidence="1">Belongs to the ADP-ribosyl cyclase family.</text>
</comment>
<dbReference type="PANTHER" id="PTHR10912">
    <property type="entry name" value="ADP-RIBOSYL CYCLASE"/>
    <property type="match status" value="1"/>
</dbReference>
<dbReference type="CDD" id="cd04759">
    <property type="entry name" value="Rib_hydrolase"/>
    <property type="match status" value="1"/>
</dbReference>
<dbReference type="GO" id="GO:0016849">
    <property type="term" value="F:phosphorus-oxygen lyase activity"/>
    <property type="evidence" value="ECO:0007669"/>
    <property type="project" value="TreeGrafter"/>
</dbReference>
<reference evidence="8" key="2">
    <citation type="submission" date="2025-09" db="UniProtKB">
        <authorList>
            <consortium name="Ensembl"/>
        </authorList>
    </citation>
    <scope>IDENTIFICATION</scope>
</reference>
<evidence type="ECO:0000313" key="9">
    <source>
        <dbReference type="Proteomes" id="UP000472276"/>
    </source>
</evidence>
<dbReference type="Ensembl" id="ENSOABT00000039209.2">
    <property type="protein sequence ID" value="ENSOABP00000038164.2"/>
    <property type="gene ID" value="ENSOABG00000017434.2"/>
</dbReference>
<evidence type="ECO:0000256" key="2">
    <source>
        <dbReference type="ARBA" id="ARBA00011982"/>
    </source>
</evidence>
<evidence type="ECO:0000256" key="5">
    <source>
        <dbReference type="ARBA" id="ARBA00023027"/>
    </source>
</evidence>
<dbReference type="OMA" id="IEVVRFQ"/>
<dbReference type="GO" id="GO:0030890">
    <property type="term" value="P:positive regulation of B cell proliferation"/>
    <property type="evidence" value="ECO:0007669"/>
    <property type="project" value="TreeGrafter"/>
</dbReference>
<dbReference type="InterPro" id="IPR003193">
    <property type="entry name" value="ADP-ribosyl_cyclase"/>
</dbReference>
<dbReference type="Gene3D" id="3.40.50.720">
    <property type="entry name" value="NAD(P)-binding Rossmann-like Domain"/>
    <property type="match status" value="1"/>
</dbReference>
<evidence type="ECO:0000256" key="6">
    <source>
        <dbReference type="ARBA" id="ARBA00023157"/>
    </source>
</evidence>
<accession>A0A668UH65</accession>